<accession>A0A067TNE5</accession>
<evidence type="ECO:0000256" key="7">
    <source>
        <dbReference type="ARBA" id="ARBA00023288"/>
    </source>
</evidence>
<proteinExistence type="predicted"/>
<feature type="domain" description="Copper acquisition factor BIM1-like" evidence="9">
    <location>
        <begin position="17"/>
        <end position="166"/>
    </location>
</feature>
<dbReference type="InterPro" id="IPR046936">
    <property type="entry name" value="BIM1-like"/>
</dbReference>
<dbReference type="GO" id="GO:0005886">
    <property type="term" value="C:plasma membrane"/>
    <property type="evidence" value="ECO:0007669"/>
    <property type="project" value="UniProtKB-SubCell"/>
</dbReference>
<keyword evidence="2" id="KW-1003">Cell membrane</keyword>
<evidence type="ECO:0000256" key="5">
    <source>
        <dbReference type="ARBA" id="ARBA00023136"/>
    </source>
</evidence>
<sequence length="210" mass="21844">MMFSTLTFLLCLFGTAHAHFRLLYPGPRGDFVADTEPNFCGGYTEVTTNRTTFPLSGGFFIIKTGHPDWTAGVLISTIQSPNSFDNFSVNGVQQLVSPYAKAPNPGTFCIPLNISAANIPGAKDGANVTIQIVFQGGDGNLYQCADLTLSGNLTRPPSDLTCANATTTSSAPASTPTAPSSTSASLSLAHELSAYAAVLMSALGVLASIQ</sequence>
<dbReference type="InterPro" id="IPR046530">
    <property type="entry name" value="BIM1-like_dom"/>
</dbReference>
<evidence type="ECO:0000256" key="2">
    <source>
        <dbReference type="ARBA" id="ARBA00022475"/>
    </source>
</evidence>
<dbReference type="CDD" id="cd21176">
    <property type="entry name" value="LPMO_auxiliary-like"/>
    <property type="match status" value="1"/>
</dbReference>
<evidence type="ECO:0000256" key="1">
    <source>
        <dbReference type="ARBA" id="ARBA00004609"/>
    </source>
</evidence>
<dbReference type="AlphaFoldDB" id="A0A067TNE5"/>
<evidence type="ECO:0000256" key="6">
    <source>
        <dbReference type="ARBA" id="ARBA00023180"/>
    </source>
</evidence>
<reference evidence="11" key="1">
    <citation type="journal article" date="2014" name="Proc. Natl. Acad. Sci. U.S.A.">
        <title>Extensive sampling of basidiomycete genomes demonstrates inadequacy of the white-rot/brown-rot paradigm for wood decay fungi.</title>
        <authorList>
            <person name="Riley R."/>
            <person name="Salamov A.A."/>
            <person name="Brown D.W."/>
            <person name="Nagy L.G."/>
            <person name="Floudas D."/>
            <person name="Held B.W."/>
            <person name="Levasseur A."/>
            <person name="Lombard V."/>
            <person name="Morin E."/>
            <person name="Otillar R."/>
            <person name="Lindquist E.A."/>
            <person name="Sun H."/>
            <person name="LaButti K.M."/>
            <person name="Schmutz J."/>
            <person name="Jabbour D."/>
            <person name="Luo H."/>
            <person name="Baker S.E."/>
            <person name="Pisabarro A.G."/>
            <person name="Walton J.D."/>
            <person name="Blanchette R.A."/>
            <person name="Henrissat B."/>
            <person name="Martin F."/>
            <person name="Cullen D."/>
            <person name="Hibbett D.S."/>
            <person name="Grigoriev I.V."/>
        </authorList>
    </citation>
    <scope>NUCLEOTIDE SEQUENCE [LARGE SCALE GENOMIC DNA]</scope>
    <source>
        <strain evidence="11">CBS 339.88</strain>
    </source>
</reference>
<dbReference type="PANTHER" id="PTHR34992">
    <property type="entry name" value="HYPHAL ANASTAMOSIS-7 PROTEIN"/>
    <property type="match status" value="1"/>
</dbReference>
<evidence type="ECO:0000259" key="9">
    <source>
        <dbReference type="Pfam" id="PF20238"/>
    </source>
</evidence>
<keyword evidence="6" id="KW-0325">Glycoprotein</keyword>
<dbReference type="STRING" id="685588.A0A067TNE5"/>
<comment type="subcellular location">
    <subcellularLocation>
        <location evidence="1">Cell membrane</location>
        <topology evidence="1">Lipid-anchor</topology>
        <topology evidence="1">GPI-anchor</topology>
    </subcellularLocation>
</comment>
<dbReference type="Proteomes" id="UP000027222">
    <property type="component" value="Unassembled WGS sequence"/>
</dbReference>
<protein>
    <recommendedName>
        <fullName evidence="9">Copper acquisition factor BIM1-like domain-containing protein</fullName>
    </recommendedName>
</protein>
<dbReference type="EMBL" id="KL142367">
    <property type="protein sequence ID" value="KDR84760.1"/>
    <property type="molecule type" value="Genomic_DNA"/>
</dbReference>
<dbReference type="OrthoDB" id="2146436at2759"/>
<dbReference type="GO" id="GO:0098552">
    <property type="term" value="C:side of membrane"/>
    <property type="evidence" value="ECO:0007669"/>
    <property type="project" value="UniProtKB-KW"/>
</dbReference>
<keyword evidence="11" id="KW-1185">Reference proteome</keyword>
<keyword evidence="3" id="KW-0336">GPI-anchor</keyword>
<keyword evidence="4 8" id="KW-0732">Signal</keyword>
<evidence type="ECO:0000313" key="11">
    <source>
        <dbReference type="Proteomes" id="UP000027222"/>
    </source>
</evidence>
<feature type="chain" id="PRO_5001649453" description="Copper acquisition factor BIM1-like domain-containing protein" evidence="8">
    <location>
        <begin position="19"/>
        <end position="210"/>
    </location>
</feature>
<dbReference type="PANTHER" id="PTHR34992:SF1">
    <property type="entry name" value="COPPER ACQUISITION FACTOR BIM1-LIKE DOMAIN-CONTAINING PROTEIN"/>
    <property type="match status" value="1"/>
</dbReference>
<evidence type="ECO:0000256" key="3">
    <source>
        <dbReference type="ARBA" id="ARBA00022622"/>
    </source>
</evidence>
<evidence type="ECO:0000313" key="10">
    <source>
        <dbReference type="EMBL" id="KDR84760.1"/>
    </source>
</evidence>
<evidence type="ECO:0000256" key="8">
    <source>
        <dbReference type="SAM" id="SignalP"/>
    </source>
</evidence>
<name>A0A067TNE5_GALM3</name>
<dbReference type="Pfam" id="PF20238">
    <property type="entry name" value="BIM1-like_dom"/>
    <property type="match status" value="1"/>
</dbReference>
<feature type="signal peptide" evidence="8">
    <location>
        <begin position="1"/>
        <end position="18"/>
    </location>
</feature>
<gene>
    <name evidence="10" type="ORF">GALMADRAFT_52149</name>
</gene>
<evidence type="ECO:0000256" key="4">
    <source>
        <dbReference type="ARBA" id="ARBA00022729"/>
    </source>
</evidence>
<keyword evidence="7" id="KW-0449">Lipoprotein</keyword>
<keyword evidence="5" id="KW-0472">Membrane</keyword>
<dbReference type="HOGENOM" id="CLU_070647_3_0_1"/>
<organism evidence="10 11">
    <name type="scientific">Galerina marginata (strain CBS 339.88)</name>
    <dbReference type="NCBI Taxonomy" id="685588"/>
    <lineage>
        <taxon>Eukaryota</taxon>
        <taxon>Fungi</taxon>
        <taxon>Dikarya</taxon>
        <taxon>Basidiomycota</taxon>
        <taxon>Agaricomycotina</taxon>
        <taxon>Agaricomycetes</taxon>
        <taxon>Agaricomycetidae</taxon>
        <taxon>Agaricales</taxon>
        <taxon>Agaricineae</taxon>
        <taxon>Strophariaceae</taxon>
        <taxon>Galerina</taxon>
    </lineage>
</organism>